<evidence type="ECO:0000313" key="2">
    <source>
        <dbReference type="EMBL" id="GMR36243.1"/>
    </source>
</evidence>
<dbReference type="AlphaFoldDB" id="A0AAN5C3Z1"/>
<evidence type="ECO:0000313" key="3">
    <source>
        <dbReference type="Proteomes" id="UP001328107"/>
    </source>
</evidence>
<dbReference type="Gene3D" id="3.40.50.720">
    <property type="entry name" value="NAD(P)-binding Rossmann-like Domain"/>
    <property type="match status" value="1"/>
</dbReference>
<reference evidence="3" key="1">
    <citation type="submission" date="2022-10" db="EMBL/GenBank/DDBJ databases">
        <title>Genome assembly of Pristionchus species.</title>
        <authorList>
            <person name="Yoshida K."/>
            <person name="Sommer R.J."/>
        </authorList>
    </citation>
    <scope>NUCLEOTIDE SEQUENCE [LARGE SCALE GENOMIC DNA]</scope>
    <source>
        <strain evidence="3">RS5460</strain>
    </source>
</reference>
<feature type="non-terminal residue" evidence="2">
    <location>
        <position position="1"/>
    </location>
</feature>
<comment type="caution">
    <text evidence="2">The sequence shown here is derived from an EMBL/GenBank/DDBJ whole genome shotgun (WGS) entry which is preliminary data.</text>
</comment>
<dbReference type="InterPro" id="IPR006176">
    <property type="entry name" value="3-OHacyl-CoA_DH_NAD-bd"/>
</dbReference>
<dbReference type="GO" id="GO:0006631">
    <property type="term" value="P:fatty acid metabolic process"/>
    <property type="evidence" value="ECO:0007669"/>
    <property type="project" value="InterPro"/>
</dbReference>
<feature type="domain" description="3-hydroxyacyl-CoA dehydrogenase NAD binding" evidence="1">
    <location>
        <begin position="16"/>
        <end position="185"/>
    </location>
</feature>
<dbReference type="Pfam" id="PF02737">
    <property type="entry name" value="3HCDH_N"/>
    <property type="match status" value="1"/>
</dbReference>
<organism evidence="2 3">
    <name type="scientific">Pristionchus mayeri</name>
    <dbReference type="NCBI Taxonomy" id="1317129"/>
    <lineage>
        <taxon>Eukaryota</taxon>
        <taxon>Metazoa</taxon>
        <taxon>Ecdysozoa</taxon>
        <taxon>Nematoda</taxon>
        <taxon>Chromadorea</taxon>
        <taxon>Rhabditida</taxon>
        <taxon>Rhabditina</taxon>
        <taxon>Diplogasteromorpha</taxon>
        <taxon>Diplogasteroidea</taxon>
        <taxon>Neodiplogasteridae</taxon>
        <taxon>Pristionchus</taxon>
    </lineage>
</organism>
<gene>
    <name evidence="2" type="ORF">PMAYCL1PPCAC_06438</name>
</gene>
<keyword evidence="3" id="KW-1185">Reference proteome</keyword>
<accession>A0AAN5C3Z1</accession>
<name>A0AAN5C3Z1_9BILA</name>
<dbReference type="SUPFAM" id="SSF51735">
    <property type="entry name" value="NAD(P)-binding Rossmann-fold domains"/>
    <property type="match status" value="1"/>
</dbReference>
<dbReference type="InterPro" id="IPR036291">
    <property type="entry name" value="NAD(P)-bd_dom_sf"/>
</dbReference>
<dbReference type="Proteomes" id="UP001328107">
    <property type="component" value="Unassembled WGS sequence"/>
</dbReference>
<protein>
    <recommendedName>
        <fullName evidence="1">3-hydroxyacyl-CoA dehydrogenase NAD binding domain-containing protein</fullName>
    </recommendedName>
</protein>
<evidence type="ECO:0000259" key="1">
    <source>
        <dbReference type="Pfam" id="PF02737"/>
    </source>
</evidence>
<dbReference type="GO" id="GO:0070403">
    <property type="term" value="F:NAD+ binding"/>
    <property type="evidence" value="ECO:0007669"/>
    <property type="project" value="InterPro"/>
</dbReference>
<dbReference type="EMBL" id="BTRK01000002">
    <property type="protein sequence ID" value="GMR36243.1"/>
    <property type="molecule type" value="Genomic_DNA"/>
</dbReference>
<sequence>SRSSRSFSSQNMAVAVVVGAGRAAESITKLLLNSGSKVALVGSKPTTQANLISALKEEAEEAVPFMFVDDLKHQEDHVRRRLARVSFHNDMGSILDDVKIVFDADDSKREDIVYATRTMFPRTPVASLSSSSSISLKDNLHLGLHLYEPVQITKIAQIVQKRETDGAALLTLRTTLENAGIHEITASEAREADEAMSSWNGSDRSDLQSIISTLLGVPSKHELHQIMH</sequence>
<proteinExistence type="predicted"/>